<dbReference type="EMBL" id="JAGPNK010000001">
    <property type="protein sequence ID" value="KAH7329538.1"/>
    <property type="molecule type" value="Genomic_DNA"/>
</dbReference>
<comment type="caution">
    <text evidence="1">The sequence shown here is derived from an EMBL/GenBank/DDBJ whole genome shotgun (WGS) entry which is preliminary data.</text>
</comment>
<protein>
    <submittedName>
        <fullName evidence="1">Uncharacterized protein</fullName>
    </submittedName>
</protein>
<gene>
    <name evidence="1" type="ORF">B0I35DRAFT_420389</name>
</gene>
<accession>A0A8K0T475</accession>
<proteinExistence type="predicted"/>
<organism evidence="1 2">
    <name type="scientific">Stachybotrys elegans</name>
    <dbReference type="NCBI Taxonomy" id="80388"/>
    <lineage>
        <taxon>Eukaryota</taxon>
        <taxon>Fungi</taxon>
        <taxon>Dikarya</taxon>
        <taxon>Ascomycota</taxon>
        <taxon>Pezizomycotina</taxon>
        <taxon>Sordariomycetes</taxon>
        <taxon>Hypocreomycetidae</taxon>
        <taxon>Hypocreales</taxon>
        <taxon>Stachybotryaceae</taxon>
        <taxon>Stachybotrys</taxon>
    </lineage>
</organism>
<keyword evidence="2" id="KW-1185">Reference proteome</keyword>
<name>A0A8K0T475_9HYPO</name>
<evidence type="ECO:0000313" key="2">
    <source>
        <dbReference type="Proteomes" id="UP000813444"/>
    </source>
</evidence>
<evidence type="ECO:0000313" key="1">
    <source>
        <dbReference type="EMBL" id="KAH7329538.1"/>
    </source>
</evidence>
<sequence length="201" mass="22598">MQHCRAVRSVRCGVPFFQLVNQLITYLRPLSADMERWVVPSRWKPVACRHREEPTMTCNKADLMAGANYSATKLGKRGWKMGWDGCTKNRRLNEDLGGNWWLKLPWGCGTCRSSAAGHMLRKWTDRYPFASPACTPACTVLLSTGCSSWIGTLGRVGLDRLDADGLHVDGFETDYPSHGEGRSEIRRCARSGWGISKVKEF</sequence>
<dbReference type="AlphaFoldDB" id="A0A8K0T475"/>
<dbReference type="Proteomes" id="UP000813444">
    <property type="component" value="Unassembled WGS sequence"/>
</dbReference>
<reference evidence="1" key="1">
    <citation type="journal article" date="2021" name="Nat. Commun.">
        <title>Genetic determinants of endophytism in the Arabidopsis root mycobiome.</title>
        <authorList>
            <person name="Mesny F."/>
            <person name="Miyauchi S."/>
            <person name="Thiergart T."/>
            <person name="Pickel B."/>
            <person name="Atanasova L."/>
            <person name="Karlsson M."/>
            <person name="Huettel B."/>
            <person name="Barry K.W."/>
            <person name="Haridas S."/>
            <person name="Chen C."/>
            <person name="Bauer D."/>
            <person name="Andreopoulos W."/>
            <person name="Pangilinan J."/>
            <person name="LaButti K."/>
            <person name="Riley R."/>
            <person name="Lipzen A."/>
            <person name="Clum A."/>
            <person name="Drula E."/>
            <person name="Henrissat B."/>
            <person name="Kohler A."/>
            <person name="Grigoriev I.V."/>
            <person name="Martin F.M."/>
            <person name="Hacquard S."/>
        </authorList>
    </citation>
    <scope>NUCLEOTIDE SEQUENCE</scope>
    <source>
        <strain evidence="1">MPI-CAGE-CH-0235</strain>
    </source>
</reference>